<dbReference type="RefSeq" id="XP_036263050.1">
    <property type="nucleotide sequence ID" value="XM_036407340.1"/>
</dbReference>
<feature type="chain" id="PRO_5006058516" description="RxLR-like protein" evidence="1">
    <location>
        <begin position="20"/>
        <end position="63"/>
    </location>
</feature>
<name>A0A0P1AB23_PLAHL</name>
<evidence type="ECO:0000313" key="3">
    <source>
        <dbReference type="Proteomes" id="UP000054928"/>
    </source>
</evidence>
<dbReference type="Proteomes" id="UP000054928">
    <property type="component" value="Unassembled WGS sequence"/>
</dbReference>
<proteinExistence type="predicted"/>
<sequence length="63" mass="6706">MYISAALLILLRFFSRATLKTLANSEGGSNTDSKTSKADLELHLLVSWGKFGNAGDTSGRLCG</sequence>
<evidence type="ECO:0000313" key="2">
    <source>
        <dbReference type="EMBL" id="CEG37728.1"/>
    </source>
</evidence>
<feature type="signal peptide" evidence="1">
    <location>
        <begin position="1"/>
        <end position="19"/>
    </location>
</feature>
<protein>
    <recommendedName>
        <fullName evidence="4">RxLR-like protein</fullName>
    </recommendedName>
</protein>
<evidence type="ECO:0000256" key="1">
    <source>
        <dbReference type="SAM" id="SignalP"/>
    </source>
</evidence>
<reference evidence="3" key="1">
    <citation type="submission" date="2014-09" db="EMBL/GenBank/DDBJ databases">
        <authorList>
            <person name="Sharma Rahul"/>
            <person name="Thines Marco"/>
        </authorList>
    </citation>
    <scope>NUCLEOTIDE SEQUENCE [LARGE SCALE GENOMIC DNA]</scope>
</reference>
<organism evidence="2 3">
    <name type="scientific">Plasmopara halstedii</name>
    <name type="common">Downy mildew of sunflower</name>
    <dbReference type="NCBI Taxonomy" id="4781"/>
    <lineage>
        <taxon>Eukaryota</taxon>
        <taxon>Sar</taxon>
        <taxon>Stramenopiles</taxon>
        <taxon>Oomycota</taxon>
        <taxon>Peronosporomycetes</taxon>
        <taxon>Peronosporales</taxon>
        <taxon>Peronosporaceae</taxon>
        <taxon>Plasmopara</taxon>
    </lineage>
</organism>
<evidence type="ECO:0008006" key="4">
    <source>
        <dbReference type="Google" id="ProtNLM"/>
    </source>
</evidence>
<dbReference type="EMBL" id="CCYD01000290">
    <property type="protein sequence ID" value="CEG37728.1"/>
    <property type="molecule type" value="Genomic_DNA"/>
</dbReference>
<keyword evidence="3" id="KW-1185">Reference proteome</keyword>
<accession>A0A0P1AB23</accession>
<dbReference type="GeneID" id="59052908"/>
<keyword evidence="1" id="KW-0732">Signal</keyword>
<dbReference type="AlphaFoldDB" id="A0A0P1AB23"/>